<proteinExistence type="predicted"/>
<protein>
    <submittedName>
        <fullName evidence="1">Uncharacterized protein</fullName>
    </submittedName>
</protein>
<name>A0A0F9EI47_9ZZZZ</name>
<organism evidence="1">
    <name type="scientific">marine sediment metagenome</name>
    <dbReference type="NCBI Taxonomy" id="412755"/>
    <lineage>
        <taxon>unclassified sequences</taxon>
        <taxon>metagenomes</taxon>
        <taxon>ecological metagenomes</taxon>
    </lineage>
</organism>
<comment type="caution">
    <text evidence="1">The sequence shown here is derived from an EMBL/GenBank/DDBJ whole genome shotgun (WGS) entry which is preliminary data.</text>
</comment>
<gene>
    <name evidence="1" type="ORF">LCGC14_2423480</name>
</gene>
<sequence>MPQFFIASIVISSSDQIQAGVIQMSDIDPNAGLTQGQLNLVGVVTDIVPNNAAALDIGSALKPFATIFVNAIEGDALALILAGL</sequence>
<dbReference type="AlphaFoldDB" id="A0A0F9EI47"/>
<evidence type="ECO:0000313" key="1">
    <source>
        <dbReference type="EMBL" id="KKL23628.1"/>
    </source>
</evidence>
<accession>A0A0F9EI47</accession>
<dbReference type="EMBL" id="LAZR01036904">
    <property type="protein sequence ID" value="KKL23628.1"/>
    <property type="molecule type" value="Genomic_DNA"/>
</dbReference>
<reference evidence="1" key="1">
    <citation type="journal article" date="2015" name="Nature">
        <title>Complex archaea that bridge the gap between prokaryotes and eukaryotes.</title>
        <authorList>
            <person name="Spang A."/>
            <person name="Saw J.H."/>
            <person name="Jorgensen S.L."/>
            <person name="Zaremba-Niedzwiedzka K."/>
            <person name="Martijn J."/>
            <person name="Lind A.E."/>
            <person name="van Eijk R."/>
            <person name="Schleper C."/>
            <person name="Guy L."/>
            <person name="Ettema T.J."/>
        </authorList>
    </citation>
    <scope>NUCLEOTIDE SEQUENCE</scope>
</reference>